<protein>
    <submittedName>
        <fullName evidence="5">Transcriptional regulator, LacI family</fullName>
    </submittedName>
</protein>
<dbReference type="SMART" id="SM00354">
    <property type="entry name" value="HTH_LACI"/>
    <property type="match status" value="1"/>
</dbReference>
<dbReference type="Pfam" id="PF13377">
    <property type="entry name" value="Peripla_BP_3"/>
    <property type="match status" value="1"/>
</dbReference>
<comment type="caution">
    <text evidence="5">The sequence shown here is derived from an EMBL/GenBank/DDBJ whole genome shotgun (WGS) entry which is preliminary data.</text>
</comment>
<gene>
    <name evidence="5" type="ORF">G443_004114</name>
</gene>
<dbReference type="PROSITE" id="PS50932">
    <property type="entry name" value="HTH_LACI_2"/>
    <property type="match status" value="1"/>
</dbReference>
<dbReference type="Gene3D" id="1.10.260.40">
    <property type="entry name" value="lambda repressor-like DNA-binding domains"/>
    <property type="match status" value="1"/>
</dbReference>
<sequence length="343" mass="36662">MARRQPTLVEVAQHARVSLATASRVLNGSNRRVGEELRNRVVVAATELGYLVNASAQALARSASPVVGLLVHDIADPYFSSIAAGVSRVAEDRGLVVVLGVTGREAHRELSLLSTLRAHRARAVVLAGSRTTESLHTERLSTEMVAFMEQGGRVACISQDRLPVHTVVPANKDGARALASRLAELGHRRFGVLAGPADLVSAVDRTTGFLEGLANRDDPLPEPVLVHGAFTRDGGYQSTREMLARDSGITCLFAVNDVMATGAMAAIRDQGLRVPSDLSVAGFDDIPTLRDLVPSLSTVRLPLEQMGEQAARLAFGDQPIRGTRTVRTRAEVVLRQSTAPPPR</sequence>
<feature type="domain" description="HTH lacI-type" evidence="4">
    <location>
        <begin position="6"/>
        <end position="61"/>
    </location>
</feature>
<dbReference type="CDD" id="cd01392">
    <property type="entry name" value="HTH_LacI"/>
    <property type="match status" value="1"/>
</dbReference>
<dbReference type="InterPro" id="IPR000843">
    <property type="entry name" value="HTH_LacI"/>
</dbReference>
<dbReference type="Gene3D" id="3.40.50.2300">
    <property type="match status" value="2"/>
</dbReference>
<dbReference type="SUPFAM" id="SSF47413">
    <property type="entry name" value="lambda repressor-like DNA-binding domains"/>
    <property type="match status" value="1"/>
</dbReference>
<evidence type="ECO:0000313" key="6">
    <source>
        <dbReference type="Proteomes" id="UP000791080"/>
    </source>
</evidence>
<dbReference type="InterPro" id="IPR010982">
    <property type="entry name" value="Lambda_DNA-bd_dom_sf"/>
</dbReference>
<name>A0ABT1JNK3_ACTCY</name>
<dbReference type="EMBL" id="AUBJ02000001">
    <property type="protein sequence ID" value="MCP2333844.1"/>
    <property type="molecule type" value="Genomic_DNA"/>
</dbReference>
<reference evidence="5 6" key="2">
    <citation type="submission" date="2022-06" db="EMBL/GenBank/DDBJ databases">
        <title>Genomic Encyclopedia of Type Strains, Phase I: the one thousand microbial genomes (KMG-I) project.</title>
        <authorList>
            <person name="Kyrpides N."/>
        </authorList>
    </citation>
    <scope>NUCLEOTIDE SEQUENCE [LARGE SCALE GENOMIC DNA]</scope>
    <source>
        <strain evidence="5 6">DSM 43889</strain>
    </source>
</reference>
<organism evidence="5 6">
    <name type="scientific">Actinoalloteichus caeruleus DSM 43889</name>
    <dbReference type="NCBI Taxonomy" id="1120930"/>
    <lineage>
        <taxon>Bacteria</taxon>
        <taxon>Bacillati</taxon>
        <taxon>Actinomycetota</taxon>
        <taxon>Actinomycetes</taxon>
        <taxon>Pseudonocardiales</taxon>
        <taxon>Pseudonocardiaceae</taxon>
        <taxon>Actinoalloteichus</taxon>
        <taxon>Actinoalloteichus cyanogriseus</taxon>
    </lineage>
</organism>
<keyword evidence="2" id="KW-0238">DNA-binding</keyword>
<evidence type="ECO:0000256" key="1">
    <source>
        <dbReference type="ARBA" id="ARBA00023015"/>
    </source>
</evidence>
<dbReference type="InterPro" id="IPR028082">
    <property type="entry name" value="Peripla_BP_I"/>
</dbReference>
<dbReference type="RefSeq" id="WP_026419064.1">
    <property type="nucleotide sequence ID" value="NZ_AUBJ02000001.1"/>
</dbReference>
<dbReference type="Proteomes" id="UP000791080">
    <property type="component" value="Unassembled WGS sequence"/>
</dbReference>
<dbReference type="PROSITE" id="PS00356">
    <property type="entry name" value="HTH_LACI_1"/>
    <property type="match status" value="1"/>
</dbReference>
<dbReference type="CDD" id="cd06267">
    <property type="entry name" value="PBP1_LacI_sugar_binding-like"/>
    <property type="match status" value="1"/>
</dbReference>
<dbReference type="Pfam" id="PF00356">
    <property type="entry name" value="LacI"/>
    <property type="match status" value="1"/>
</dbReference>
<reference evidence="5 6" key="1">
    <citation type="submission" date="2013-07" db="EMBL/GenBank/DDBJ databases">
        <authorList>
            <consortium name="DOE Joint Genome Institute"/>
            <person name="Reeve W."/>
            <person name="Huntemann M."/>
            <person name="Han J."/>
            <person name="Chen A."/>
            <person name="Kyrpides N."/>
            <person name="Mavromatis K."/>
            <person name="Markowitz V."/>
            <person name="Palaniappan K."/>
            <person name="Ivanova N."/>
            <person name="Schaumberg A."/>
            <person name="Pati A."/>
            <person name="Liolios K."/>
            <person name="Nordberg H.P."/>
            <person name="Cantor M.N."/>
            <person name="Hua S.X."/>
            <person name="Woyke T."/>
        </authorList>
    </citation>
    <scope>NUCLEOTIDE SEQUENCE [LARGE SCALE GENOMIC DNA]</scope>
    <source>
        <strain evidence="5 6">DSM 43889</strain>
    </source>
</reference>
<dbReference type="PANTHER" id="PTHR30146:SF153">
    <property type="entry name" value="LACTOSE OPERON REPRESSOR"/>
    <property type="match status" value="1"/>
</dbReference>
<evidence type="ECO:0000256" key="2">
    <source>
        <dbReference type="ARBA" id="ARBA00023125"/>
    </source>
</evidence>
<dbReference type="SUPFAM" id="SSF53822">
    <property type="entry name" value="Periplasmic binding protein-like I"/>
    <property type="match status" value="1"/>
</dbReference>
<keyword evidence="6" id="KW-1185">Reference proteome</keyword>
<evidence type="ECO:0000313" key="5">
    <source>
        <dbReference type="EMBL" id="MCP2333844.1"/>
    </source>
</evidence>
<accession>A0ABT1JNK3</accession>
<keyword evidence="3" id="KW-0804">Transcription</keyword>
<proteinExistence type="predicted"/>
<evidence type="ECO:0000259" key="4">
    <source>
        <dbReference type="PROSITE" id="PS50932"/>
    </source>
</evidence>
<dbReference type="PANTHER" id="PTHR30146">
    <property type="entry name" value="LACI-RELATED TRANSCRIPTIONAL REPRESSOR"/>
    <property type="match status" value="1"/>
</dbReference>
<evidence type="ECO:0000256" key="3">
    <source>
        <dbReference type="ARBA" id="ARBA00023163"/>
    </source>
</evidence>
<dbReference type="InterPro" id="IPR046335">
    <property type="entry name" value="LacI/GalR-like_sensor"/>
</dbReference>
<keyword evidence="1" id="KW-0805">Transcription regulation</keyword>